<name>A0A9X2Y4N2_9MYCO</name>
<dbReference type="AlphaFoldDB" id="A0A9X2Y4N2"/>
<dbReference type="EMBL" id="JACKRN010000955">
    <property type="protein sequence ID" value="MCV7073891.1"/>
    <property type="molecule type" value="Genomic_DNA"/>
</dbReference>
<reference evidence="1" key="1">
    <citation type="submission" date="2020-07" db="EMBL/GenBank/DDBJ databases">
        <authorList>
            <person name="Pettersson B.M.F."/>
            <person name="Behra P.R.K."/>
            <person name="Ramesh M."/>
            <person name="Das S."/>
            <person name="Dasgupta S."/>
            <person name="Kirsebom L.A."/>
        </authorList>
    </citation>
    <scope>NUCLEOTIDE SEQUENCE</scope>
    <source>
        <strain evidence="1">DSM 45406</strain>
    </source>
</reference>
<proteinExistence type="predicted"/>
<dbReference type="Proteomes" id="UP001140272">
    <property type="component" value="Unassembled WGS sequence"/>
</dbReference>
<reference evidence="1" key="2">
    <citation type="journal article" date="2022" name="BMC Genomics">
        <title>Comparative genome analysis of mycobacteria focusing on tRNA and non-coding RNA.</title>
        <authorList>
            <person name="Behra P.R.K."/>
            <person name="Pettersson B.M.F."/>
            <person name="Ramesh M."/>
            <person name="Das S."/>
            <person name="Dasgupta S."/>
            <person name="Kirsebom L.A."/>
        </authorList>
    </citation>
    <scope>NUCLEOTIDE SEQUENCE</scope>
    <source>
        <strain evidence="1">DSM 45406</strain>
    </source>
</reference>
<evidence type="ECO:0000313" key="1">
    <source>
        <dbReference type="EMBL" id="MCV7073891.1"/>
    </source>
</evidence>
<accession>A0A9X2Y4N2</accession>
<sequence length="73" mass="8025">MFDRAHRVYRDGTGAAIAPLDQVRFERRMQRTSSSPKLVAVTPSDVRILKRGNPFGGGIGSLDTILTHAVFGR</sequence>
<protein>
    <submittedName>
        <fullName evidence="1">Uncharacterized protein</fullName>
    </submittedName>
</protein>
<comment type="caution">
    <text evidence="1">The sequence shown here is derived from an EMBL/GenBank/DDBJ whole genome shotgun (WGS) entry which is preliminary data.</text>
</comment>
<organism evidence="1 2">
    <name type="scientific">Mycolicibacterium rufum</name>
    <dbReference type="NCBI Taxonomy" id="318424"/>
    <lineage>
        <taxon>Bacteria</taxon>
        <taxon>Bacillati</taxon>
        <taxon>Actinomycetota</taxon>
        <taxon>Actinomycetes</taxon>
        <taxon>Mycobacteriales</taxon>
        <taxon>Mycobacteriaceae</taxon>
        <taxon>Mycolicibacterium</taxon>
    </lineage>
</organism>
<evidence type="ECO:0000313" key="2">
    <source>
        <dbReference type="Proteomes" id="UP001140272"/>
    </source>
</evidence>
<gene>
    <name evidence="1" type="ORF">H7H73_29965</name>
</gene>